<sequence>MKKYELEIRQPQHLSEQDAEVLGVFEGNEILSQFDEMNWRRHWLSQLEMNGAITAFTVTNTATQQNLRLSLNAYAASEQLAFKLESDIEIITPQKNLFGLLTLNTKDYVTFKQLSLEEARAHLLNFLDGQLDTLKNHYKESLLSSA</sequence>
<dbReference type="RefSeq" id="WP_174558599.1">
    <property type="nucleotide sequence ID" value="NZ_CADDTS010000012.1"/>
</dbReference>
<evidence type="ECO:0000313" key="2">
    <source>
        <dbReference type="Proteomes" id="UP000489961"/>
    </source>
</evidence>
<comment type="caution">
    <text evidence="1">The sequence shown here is derived from an EMBL/GenBank/DDBJ whole genome shotgun (WGS) entry which is preliminary data.</text>
</comment>
<reference evidence="1 2" key="1">
    <citation type="submission" date="2020-02" db="EMBL/GenBank/DDBJ databases">
        <authorList>
            <person name="Chaudhuri R."/>
        </authorList>
    </citation>
    <scope>NUCLEOTIDE SEQUENCE [LARGE SCALE GENOMIC DNA]</scope>
    <source>
        <strain evidence="1">SFB21</strain>
    </source>
</reference>
<proteinExistence type="predicted"/>
<organism evidence="1 2">
    <name type="scientific">Acinetobacter bouvetii</name>
    <dbReference type="NCBI Taxonomy" id="202951"/>
    <lineage>
        <taxon>Bacteria</taxon>
        <taxon>Pseudomonadati</taxon>
        <taxon>Pseudomonadota</taxon>
        <taxon>Gammaproteobacteria</taxon>
        <taxon>Moraxellales</taxon>
        <taxon>Moraxellaceae</taxon>
        <taxon>Acinetobacter</taxon>
    </lineage>
</organism>
<dbReference type="EMBL" id="CADDTS010000012">
    <property type="protein sequence ID" value="CAB1209839.1"/>
    <property type="molecule type" value="Genomic_DNA"/>
</dbReference>
<gene>
    <name evidence="1" type="ORF">SFB21_0631</name>
</gene>
<evidence type="ECO:0000313" key="1">
    <source>
        <dbReference type="EMBL" id="CAB1209839.1"/>
    </source>
</evidence>
<protein>
    <submittedName>
        <fullName evidence="1">Uncharacterized protein</fullName>
    </submittedName>
</protein>
<name>A0A811G6X9_9GAMM</name>
<accession>A0A811G6X9</accession>
<dbReference type="AlphaFoldDB" id="A0A811G6X9"/>
<dbReference type="Proteomes" id="UP000489961">
    <property type="component" value="Unassembled WGS sequence"/>
</dbReference>